<feature type="transmembrane region" description="Helical" evidence="6">
    <location>
        <begin position="89"/>
        <end position="112"/>
    </location>
</feature>
<evidence type="ECO:0000256" key="3">
    <source>
        <dbReference type="ARBA" id="ARBA00022692"/>
    </source>
</evidence>
<organism evidence="7 8">
    <name type="scientific">Saccharomonospora viridis</name>
    <dbReference type="NCBI Taxonomy" id="1852"/>
    <lineage>
        <taxon>Bacteria</taxon>
        <taxon>Bacillati</taxon>
        <taxon>Actinomycetota</taxon>
        <taxon>Actinomycetes</taxon>
        <taxon>Pseudonocardiales</taxon>
        <taxon>Pseudonocardiaceae</taxon>
        <taxon>Saccharomonospora</taxon>
    </lineage>
</organism>
<name>A0A837DA48_9PSEU</name>
<gene>
    <name evidence="7" type="ORF">MINT15_34760</name>
</gene>
<feature type="transmembrane region" description="Helical" evidence="6">
    <location>
        <begin position="360"/>
        <end position="381"/>
    </location>
</feature>
<protein>
    <submittedName>
        <fullName evidence="7">Amino acid permease</fullName>
    </submittedName>
</protein>
<reference evidence="7 8" key="1">
    <citation type="submission" date="2014-10" db="EMBL/GenBank/DDBJ databases">
        <title>Genome sequence of Micropolyspora internatus JCM3315.</title>
        <authorList>
            <person name="Shin S.-K."/>
            <person name="Yi H."/>
        </authorList>
    </citation>
    <scope>NUCLEOTIDE SEQUENCE [LARGE SCALE GENOMIC DNA]</scope>
    <source>
        <strain evidence="7 8">JCM 3315</strain>
    </source>
</reference>
<evidence type="ECO:0000256" key="4">
    <source>
        <dbReference type="ARBA" id="ARBA00022989"/>
    </source>
</evidence>
<accession>A0A837DA48</accession>
<dbReference type="Pfam" id="PF13520">
    <property type="entry name" value="AA_permease_2"/>
    <property type="match status" value="1"/>
</dbReference>
<sequence length="471" mass="49276">MDSENTALVRVLGRWDVLVVAFGAMIGFGWVVLTGDFLRDAGAWGSALAFAIGGVVVALIGLTYAELVSAIPKAGGEHNYVLRGMGARAAFATSWLLVLGYITVVAFEAVALPESLSYLIPGLESARLWSVAGSDVYGMWVLVGVVGAVVMTALNYVGVRPAAVFQTIAVLFLCAVGAALLAGAFVGGTTEHLQPAFGTGLGGTIGVLMAVPFLFVGFDVIPQSAEEIKVSSRRVGLILVFSVGCAAAWYILVMLTVGSALPADELGASGLAAAEGMAALWNSSVMGDVLVLGGIAGILTSWNGFVIGVSRLLYAMAQSGMVPAWFGRVHPRFRTPSNAILFVGAFSVVAPFFGSELLTWMVDAGGFAVIVAYTMVALTFLALRRREPELERPFRVPAGRLVGCLAAVCGLGLTTLFLPGMPSGLTTPEWVVVGLWGIFGVVLVRRIPRVRPGPEAEEQLLAAVRQPARSR</sequence>
<dbReference type="InterPro" id="IPR050367">
    <property type="entry name" value="APC_superfamily"/>
</dbReference>
<keyword evidence="5 6" id="KW-0472">Membrane</keyword>
<feature type="transmembrane region" description="Helical" evidence="6">
    <location>
        <begin position="197"/>
        <end position="216"/>
    </location>
</feature>
<feature type="transmembrane region" description="Helical" evidence="6">
    <location>
        <begin position="401"/>
        <end position="421"/>
    </location>
</feature>
<evidence type="ECO:0000313" key="8">
    <source>
        <dbReference type="Proteomes" id="UP000030848"/>
    </source>
</evidence>
<comment type="subcellular location">
    <subcellularLocation>
        <location evidence="1">Cell membrane</location>
        <topology evidence="1">Multi-pass membrane protein</topology>
    </subcellularLocation>
</comment>
<feature type="transmembrane region" description="Helical" evidence="6">
    <location>
        <begin position="427"/>
        <end position="444"/>
    </location>
</feature>
<feature type="transmembrane region" description="Helical" evidence="6">
    <location>
        <begin position="237"/>
        <end position="261"/>
    </location>
</feature>
<dbReference type="PANTHER" id="PTHR42770">
    <property type="entry name" value="AMINO ACID TRANSPORTER-RELATED"/>
    <property type="match status" value="1"/>
</dbReference>
<dbReference type="Gene3D" id="1.20.1740.10">
    <property type="entry name" value="Amino acid/polyamine transporter I"/>
    <property type="match status" value="1"/>
</dbReference>
<evidence type="ECO:0000256" key="6">
    <source>
        <dbReference type="SAM" id="Phobius"/>
    </source>
</evidence>
<keyword evidence="4 6" id="KW-1133">Transmembrane helix</keyword>
<dbReference type="AlphaFoldDB" id="A0A837DA48"/>
<feature type="transmembrane region" description="Helical" evidence="6">
    <location>
        <begin position="44"/>
        <end position="68"/>
    </location>
</feature>
<comment type="caution">
    <text evidence="7">The sequence shown here is derived from an EMBL/GenBank/DDBJ whole genome shotgun (WGS) entry which is preliminary data.</text>
</comment>
<keyword evidence="2" id="KW-1003">Cell membrane</keyword>
<dbReference type="GO" id="GO:0005886">
    <property type="term" value="C:plasma membrane"/>
    <property type="evidence" value="ECO:0007669"/>
    <property type="project" value="UniProtKB-SubCell"/>
</dbReference>
<dbReference type="Proteomes" id="UP000030848">
    <property type="component" value="Unassembled WGS sequence"/>
</dbReference>
<evidence type="ECO:0000256" key="5">
    <source>
        <dbReference type="ARBA" id="ARBA00023136"/>
    </source>
</evidence>
<dbReference type="EMBL" id="JRZE01000006">
    <property type="protein sequence ID" value="KHF43274.1"/>
    <property type="molecule type" value="Genomic_DNA"/>
</dbReference>
<evidence type="ECO:0000256" key="1">
    <source>
        <dbReference type="ARBA" id="ARBA00004651"/>
    </source>
</evidence>
<evidence type="ECO:0000256" key="2">
    <source>
        <dbReference type="ARBA" id="ARBA00022475"/>
    </source>
</evidence>
<proteinExistence type="predicted"/>
<feature type="transmembrane region" description="Helical" evidence="6">
    <location>
        <begin position="12"/>
        <end position="32"/>
    </location>
</feature>
<dbReference type="PIRSF" id="PIRSF006060">
    <property type="entry name" value="AA_transporter"/>
    <property type="match status" value="1"/>
</dbReference>
<dbReference type="OrthoDB" id="3170677at2"/>
<feature type="transmembrane region" description="Helical" evidence="6">
    <location>
        <begin position="137"/>
        <end position="157"/>
    </location>
</feature>
<keyword evidence="3 6" id="KW-0812">Transmembrane</keyword>
<dbReference type="PANTHER" id="PTHR42770:SF7">
    <property type="entry name" value="MEMBRANE PROTEIN"/>
    <property type="match status" value="1"/>
</dbReference>
<dbReference type="RefSeq" id="WP_037312308.1">
    <property type="nucleotide sequence ID" value="NZ_FOWS01000001.1"/>
</dbReference>
<feature type="transmembrane region" description="Helical" evidence="6">
    <location>
        <begin position="164"/>
        <end position="185"/>
    </location>
</feature>
<feature type="transmembrane region" description="Helical" evidence="6">
    <location>
        <begin position="335"/>
        <end position="354"/>
    </location>
</feature>
<dbReference type="InterPro" id="IPR002293">
    <property type="entry name" value="AA/rel_permease1"/>
</dbReference>
<dbReference type="GO" id="GO:0022857">
    <property type="term" value="F:transmembrane transporter activity"/>
    <property type="evidence" value="ECO:0007669"/>
    <property type="project" value="InterPro"/>
</dbReference>
<evidence type="ECO:0000313" key="7">
    <source>
        <dbReference type="EMBL" id="KHF43274.1"/>
    </source>
</evidence>
<feature type="transmembrane region" description="Helical" evidence="6">
    <location>
        <begin position="289"/>
        <end position="314"/>
    </location>
</feature>